<feature type="region of interest" description="Disordered" evidence="1">
    <location>
        <begin position="606"/>
        <end position="626"/>
    </location>
</feature>
<accession>A0ABR1JL08</accession>
<proteinExistence type="predicted"/>
<protein>
    <recommendedName>
        <fullName evidence="4">F-box domain-containing protein</fullName>
    </recommendedName>
</protein>
<reference evidence="2 3" key="1">
    <citation type="submission" date="2024-01" db="EMBL/GenBank/DDBJ databases">
        <title>A draft genome for the cacao thread blight pathogen Marasmiellus scandens.</title>
        <authorList>
            <person name="Baruah I.K."/>
            <person name="Leung J."/>
            <person name="Bukari Y."/>
            <person name="Amoako-Attah I."/>
            <person name="Meinhardt L.W."/>
            <person name="Bailey B.A."/>
            <person name="Cohen S.P."/>
        </authorList>
    </citation>
    <scope>NUCLEOTIDE SEQUENCE [LARGE SCALE GENOMIC DNA]</scope>
    <source>
        <strain evidence="2 3">GH-19</strain>
    </source>
</reference>
<evidence type="ECO:0000256" key="1">
    <source>
        <dbReference type="SAM" id="MobiDB-lite"/>
    </source>
</evidence>
<dbReference type="Proteomes" id="UP001498398">
    <property type="component" value="Unassembled WGS sequence"/>
</dbReference>
<dbReference type="EMBL" id="JBANRG010000011">
    <property type="protein sequence ID" value="KAK7462219.1"/>
    <property type="molecule type" value="Genomic_DNA"/>
</dbReference>
<evidence type="ECO:0000313" key="2">
    <source>
        <dbReference type="EMBL" id="KAK7462219.1"/>
    </source>
</evidence>
<dbReference type="CDD" id="cd09917">
    <property type="entry name" value="F-box_SF"/>
    <property type="match status" value="1"/>
</dbReference>
<name>A0ABR1JL08_9AGAR</name>
<keyword evidence="3" id="KW-1185">Reference proteome</keyword>
<gene>
    <name evidence="2" type="ORF">VKT23_007824</name>
</gene>
<organism evidence="2 3">
    <name type="scientific">Marasmiellus scandens</name>
    <dbReference type="NCBI Taxonomy" id="2682957"/>
    <lineage>
        <taxon>Eukaryota</taxon>
        <taxon>Fungi</taxon>
        <taxon>Dikarya</taxon>
        <taxon>Basidiomycota</taxon>
        <taxon>Agaricomycotina</taxon>
        <taxon>Agaricomycetes</taxon>
        <taxon>Agaricomycetidae</taxon>
        <taxon>Agaricales</taxon>
        <taxon>Marasmiineae</taxon>
        <taxon>Omphalotaceae</taxon>
        <taxon>Marasmiellus</taxon>
    </lineage>
</organism>
<sequence>MYPMALPSRTRSRFKRPQFTYIDLTTDSGLPIVDGVDPGFPDEVWELIFKQIDDPVDVLHVVQSCRRFYRVGLRPLYSSIQYSKPYLFQQNWKTWKDTSNAPVRNTTSSITITGVVDELYTMAQDRQESRVLNQYGPGRRFWPGITYQTDKAKSCPVWCFMHTTLLLEHLFRFTNLTTLAFVGIWLPYEANYAPRLLRNLTKLSFIDCIFESPSTSLRGQAIPTYALLLPDTKIPRLPLPPLIELIVWGNRGWEDILDRFRFQTPQDPPRQTGRLMSALDFMHAPTLRILRMDWDSSVIRIVFKALDPNQPNVDPRFKDILTEPSINPFMTSVPSTLQYLQIKYESSRSSRGQMNENHREDRAAMAVLGAFLARCPQLKGLGIFRGNRFGWARELDVGFQMTGNVNLLPNNFGAPIPVPPLLRSSASHLREFSGPIHLLPLLGGPANQIEALEIECPRYLPSSFRDRDQHQSPEATVDGFVKFFDKLEFPSLRVLSVVLEEVDVELFYLLAEKYRNLEVVKIRCWNQASVGLDDSTLLSLGAQFLSIMPRLEVFHLYSLKLTQGPINEDDNIVQHHVHYPDSEDDEIGFFHNPRLPRFLRQPNGRPDAVAGVQQRSDPISKPPPDQVPAIRVQRGYLAAWRRFCPQLKEIRLSSGVVWKCISSVRAIERMKQRTEEGSEEQDVWAIVRVPESCWEYEARWSLSGRLGVDPSSNSGLRGEGDLVAKAEYDKKLRDKKLQNTVGRLVSPVRVLQRRFTNSVSLIA</sequence>
<evidence type="ECO:0008006" key="4">
    <source>
        <dbReference type="Google" id="ProtNLM"/>
    </source>
</evidence>
<evidence type="ECO:0000313" key="3">
    <source>
        <dbReference type="Proteomes" id="UP001498398"/>
    </source>
</evidence>
<comment type="caution">
    <text evidence="2">The sequence shown here is derived from an EMBL/GenBank/DDBJ whole genome shotgun (WGS) entry which is preliminary data.</text>
</comment>